<evidence type="ECO:0000313" key="2">
    <source>
        <dbReference type="Proteomes" id="UP000054653"/>
    </source>
</evidence>
<keyword evidence="2" id="KW-1185">Reference proteome</keyword>
<dbReference type="InterPro" id="IPR008042">
    <property type="entry name" value="Retrotrans_Pao"/>
</dbReference>
<dbReference type="Proteomes" id="UP000054653">
    <property type="component" value="Unassembled WGS sequence"/>
</dbReference>
<proteinExistence type="predicted"/>
<gene>
    <name evidence="1" type="ORF">T03_11771</name>
</gene>
<dbReference type="AlphaFoldDB" id="A0A0V1C608"/>
<dbReference type="STRING" id="45882.A0A0V1C608"/>
<dbReference type="EMBL" id="JYDI01000493">
    <property type="protein sequence ID" value="KRY44729.1"/>
    <property type="molecule type" value="Genomic_DNA"/>
</dbReference>
<organism evidence="1 2">
    <name type="scientific">Trichinella britovi</name>
    <name type="common">Parasitic roundworm</name>
    <dbReference type="NCBI Taxonomy" id="45882"/>
    <lineage>
        <taxon>Eukaryota</taxon>
        <taxon>Metazoa</taxon>
        <taxon>Ecdysozoa</taxon>
        <taxon>Nematoda</taxon>
        <taxon>Enoplea</taxon>
        <taxon>Dorylaimia</taxon>
        <taxon>Trichinellida</taxon>
        <taxon>Trichinellidae</taxon>
        <taxon>Trichinella</taxon>
    </lineage>
</organism>
<protein>
    <recommendedName>
        <fullName evidence="3">Reverse transcriptase domain-containing protein</fullName>
    </recommendedName>
</protein>
<evidence type="ECO:0008006" key="3">
    <source>
        <dbReference type="Google" id="ProtNLM"/>
    </source>
</evidence>
<reference evidence="1 2" key="1">
    <citation type="submission" date="2015-01" db="EMBL/GenBank/DDBJ databases">
        <title>Evolution of Trichinella species and genotypes.</title>
        <authorList>
            <person name="Korhonen P.K."/>
            <person name="Edoardo P."/>
            <person name="Giuseppe L.R."/>
            <person name="Gasser R.B."/>
        </authorList>
    </citation>
    <scope>NUCLEOTIDE SEQUENCE [LARGE SCALE GENOMIC DNA]</scope>
    <source>
        <strain evidence="1">ISS120</strain>
    </source>
</reference>
<accession>A0A0V1C608</accession>
<name>A0A0V1C608_TRIBR</name>
<dbReference type="PANTHER" id="PTHR47331">
    <property type="entry name" value="PHD-TYPE DOMAIN-CONTAINING PROTEIN"/>
    <property type="match status" value="1"/>
</dbReference>
<comment type="caution">
    <text evidence="1">The sequence shown here is derived from an EMBL/GenBank/DDBJ whole genome shotgun (WGS) entry which is preliminary data.</text>
</comment>
<dbReference type="PANTHER" id="PTHR47331:SF6">
    <property type="entry name" value="DOUBLECORTIN DOMAIN-CONTAINING PROTEIN"/>
    <property type="match status" value="1"/>
</dbReference>
<dbReference type="OrthoDB" id="5872779at2759"/>
<dbReference type="Pfam" id="PF05380">
    <property type="entry name" value="Peptidase_A17"/>
    <property type="match status" value="1"/>
</dbReference>
<evidence type="ECO:0000313" key="1">
    <source>
        <dbReference type="EMBL" id="KRY44729.1"/>
    </source>
</evidence>
<sequence length="229" mass="24930">MSRLQEGSSGGTLPTVLKLFGSVETALGNAAEALLCLPCSSTSQVGFGLSCSSFLAMRVIRHHAQSHGKVKALADKDRSDMYVDDFTTSFDRIGQARTLIRKLCNLMKSGGFAVKKWASNDTATLSDLPVEVTPPLETSRLWKTLRLYWNRRLNVQRALVPVPGDQVGRSELHVFGDAAEAAYGAVAYLLKQARDGVSQVRFVLAKARVGPIKLLRLLRLELMASLLAA</sequence>